<dbReference type="InterPro" id="IPR042245">
    <property type="entry name" value="Tgt2/MlaC_sf"/>
</dbReference>
<comment type="caution">
    <text evidence="1">The sequence shown here is derived from an EMBL/GenBank/DDBJ whole genome shotgun (WGS) entry which is preliminary data.</text>
</comment>
<dbReference type="EMBL" id="QLMG01000023">
    <property type="protein sequence ID" value="RAK15398.1"/>
    <property type="molecule type" value="Genomic_DNA"/>
</dbReference>
<protein>
    <submittedName>
        <fullName evidence="1">Phospholipid transport system substrate-binding protein</fullName>
    </submittedName>
</protein>
<dbReference type="AlphaFoldDB" id="A0A327Y2I3"/>
<sequence>MRHFATDTMTRRAMIGGMLSAGLLIALGTPARAASAMQAESLVDRLVGDINGVISTGASEQQMIAQFDRIFRSYGDMSYIAAYVMGVEARRASAAQKKAFTQAFSSYISRKYGKQFRKFVGGRIDVQGTKAVKNAYQVSTLAYLRGQSPFDVTFFVGEKSGKFFNMYVEGVNMLLTERTEIGSMLDRRGGNIDAMIADLRSAG</sequence>
<organism evidence="1 2">
    <name type="scientific">Salipiger aestuarii</name>
    <dbReference type="NCBI Taxonomy" id="568098"/>
    <lineage>
        <taxon>Bacteria</taxon>
        <taxon>Pseudomonadati</taxon>
        <taxon>Pseudomonadota</taxon>
        <taxon>Alphaproteobacteria</taxon>
        <taxon>Rhodobacterales</taxon>
        <taxon>Roseobacteraceae</taxon>
        <taxon>Salipiger</taxon>
    </lineage>
</organism>
<dbReference type="Proteomes" id="UP000249165">
    <property type="component" value="Unassembled WGS sequence"/>
</dbReference>
<dbReference type="InterPro" id="IPR008869">
    <property type="entry name" value="MlaC/ttg2D"/>
</dbReference>
<reference evidence="1 2" key="1">
    <citation type="submission" date="2018-06" db="EMBL/GenBank/DDBJ databases">
        <title>Genomic Encyclopedia of Archaeal and Bacterial Type Strains, Phase II (KMG-II): from individual species to whole genera.</title>
        <authorList>
            <person name="Goeker M."/>
        </authorList>
    </citation>
    <scope>NUCLEOTIDE SEQUENCE [LARGE SCALE GENOMIC DNA]</scope>
    <source>
        <strain evidence="1 2">DSM 22011</strain>
    </source>
</reference>
<dbReference type="InterPro" id="IPR006311">
    <property type="entry name" value="TAT_signal"/>
</dbReference>
<keyword evidence="2" id="KW-1185">Reference proteome</keyword>
<dbReference type="PROSITE" id="PS51318">
    <property type="entry name" value="TAT"/>
    <property type="match status" value="1"/>
</dbReference>
<proteinExistence type="predicted"/>
<dbReference type="PANTHER" id="PTHR36573:SF1">
    <property type="entry name" value="INTERMEMBRANE PHOSPHOLIPID TRANSPORT SYSTEM BINDING PROTEIN MLAC"/>
    <property type="match status" value="1"/>
</dbReference>
<evidence type="ECO:0000313" key="1">
    <source>
        <dbReference type="EMBL" id="RAK15398.1"/>
    </source>
</evidence>
<dbReference type="Gene3D" id="3.10.450.710">
    <property type="entry name" value="Tgt2/MlaC"/>
    <property type="match status" value="1"/>
</dbReference>
<dbReference type="Pfam" id="PF05494">
    <property type="entry name" value="MlaC"/>
    <property type="match status" value="1"/>
</dbReference>
<evidence type="ECO:0000313" key="2">
    <source>
        <dbReference type="Proteomes" id="UP000249165"/>
    </source>
</evidence>
<dbReference type="PANTHER" id="PTHR36573">
    <property type="entry name" value="INTERMEMBRANE PHOSPHOLIPID TRANSPORT SYSTEM BINDING PROTEIN MLAC"/>
    <property type="match status" value="1"/>
</dbReference>
<name>A0A327Y2I3_9RHOB</name>
<gene>
    <name evidence="1" type="ORF">ATI53_102341</name>
</gene>
<accession>A0A327Y2I3</accession>
<dbReference type="RefSeq" id="WP_009505918.1">
    <property type="nucleotide sequence ID" value="NZ_LIQE01000018.1"/>
</dbReference>